<accession>A0AAE3YRW4</accession>
<dbReference type="PANTHER" id="PTHR33495:SF2">
    <property type="entry name" value="ANTI-SIGMA FACTOR ANTAGONIST TM_1081-RELATED"/>
    <property type="match status" value="1"/>
</dbReference>
<evidence type="ECO:0000259" key="3">
    <source>
        <dbReference type="PROSITE" id="PS50801"/>
    </source>
</evidence>
<name>A0AAE3YRW4_9ACTN</name>
<dbReference type="Proteomes" id="UP001183643">
    <property type="component" value="Unassembled WGS sequence"/>
</dbReference>
<dbReference type="GO" id="GO:0043856">
    <property type="term" value="F:anti-sigma factor antagonist activity"/>
    <property type="evidence" value="ECO:0007669"/>
    <property type="project" value="InterPro"/>
</dbReference>
<dbReference type="CDD" id="cd07043">
    <property type="entry name" value="STAS_anti-anti-sigma_factors"/>
    <property type="match status" value="1"/>
</dbReference>
<dbReference type="InterPro" id="IPR002645">
    <property type="entry name" value="STAS_dom"/>
</dbReference>
<sequence length="110" mass="11976">MHITLREDPDATCLVVDGELDLSTAESLYEYAQRTLRDRSPRRLRVDAARLTFCDSSGIHALVRIHAEATARGALFHLNNVHGAVRRVLAITGVLTALTTPSDASPPSGR</sequence>
<dbReference type="EMBL" id="JAVDYB010000001">
    <property type="protein sequence ID" value="MDR7277323.1"/>
    <property type="molecule type" value="Genomic_DNA"/>
</dbReference>
<comment type="similarity">
    <text evidence="1 2">Belongs to the anti-sigma-factor antagonist family.</text>
</comment>
<dbReference type="Gene3D" id="3.30.750.24">
    <property type="entry name" value="STAS domain"/>
    <property type="match status" value="1"/>
</dbReference>
<comment type="caution">
    <text evidence="4">The sequence shown here is derived from an EMBL/GenBank/DDBJ whole genome shotgun (WGS) entry which is preliminary data.</text>
</comment>
<dbReference type="AlphaFoldDB" id="A0AAE3YRW4"/>
<dbReference type="SUPFAM" id="SSF52091">
    <property type="entry name" value="SpoIIaa-like"/>
    <property type="match status" value="1"/>
</dbReference>
<evidence type="ECO:0000313" key="4">
    <source>
        <dbReference type="EMBL" id="MDR7277323.1"/>
    </source>
</evidence>
<feature type="domain" description="STAS" evidence="3">
    <location>
        <begin position="1"/>
        <end position="110"/>
    </location>
</feature>
<dbReference type="PROSITE" id="PS50801">
    <property type="entry name" value="STAS"/>
    <property type="match status" value="1"/>
</dbReference>
<dbReference type="InterPro" id="IPR003658">
    <property type="entry name" value="Anti-sigma_ant"/>
</dbReference>
<dbReference type="InterPro" id="IPR036513">
    <property type="entry name" value="STAS_dom_sf"/>
</dbReference>
<gene>
    <name evidence="4" type="ORF">J2S41_004101</name>
</gene>
<dbReference type="NCBIfam" id="TIGR00377">
    <property type="entry name" value="ant_ant_sig"/>
    <property type="match status" value="1"/>
</dbReference>
<dbReference type="RefSeq" id="WP_310369544.1">
    <property type="nucleotide sequence ID" value="NZ_JAVDYB010000001.1"/>
</dbReference>
<organism evidence="4 5">
    <name type="scientific">Catenuloplanes atrovinosus</name>
    <dbReference type="NCBI Taxonomy" id="137266"/>
    <lineage>
        <taxon>Bacteria</taxon>
        <taxon>Bacillati</taxon>
        <taxon>Actinomycetota</taxon>
        <taxon>Actinomycetes</taxon>
        <taxon>Micromonosporales</taxon>
        <taxon>Micromonosporaceae</taxon>
        <taxon>Catenuloplanes</taxon>
    </lineage>
</organism>
<reference evidence="4" key="1">
    <citation type="submission" date="2023-07" db="EMBL/GenBank/DDBJ databases">
        <title>Sequencing the genomes of 1000 actinobacteria strains.</title>
        <authorList>
            <person name="Klenk H.-P."/>
        </authorList>
    </citation>
    <scope>NUCLEOTIDE SEQUENCE</scope>
    <source>
        <strain evidence="4">DSM 44707</strain>
    </source>
</reference>
<dbReference type="PANTHER" id="PTHR33495">
    <property type="entry name" value="ANTI-SIGMA FACTOR ANTAGONIST TM_1081-RELATED-RELATED"/>
    <property type="match status" value="1"/>
</dbReference>
<proteinExistence type="inferred from homology"/>
<dbReference type="Pfam" id="PF01740">
    <property type="entry name" value="STAS"/>
    <property type="match status" value="1"/>
</dbReference>
<keyword evidence="5" id="KW-1185">Reference proteome</keyword>
<evidence type="ECO:0000313" key="5">
    <source>
        <dbReference type="Proteomes" id="UP001183643"/>
    </source>
</evidence>
<evidence type="ECO:0000256" key="2">
    <source>
        <dbReference type="RuleBase" id="RU003749"/>
    </source>
</evidence>
<protein>
    <recommendedName>
        <fullName evidence="2">Anti-sigma factor antagonist</fullName>
    </recommendedName>
</protein>
<evidence type="ECO:0000256" key="1">
    <source>
        <dbReference type="ARBA" id="ARBA00009013"/>
    </source>
</evidence>